<dbReference type="Gene3D" id="1.10.10.600">
    <property type="entry name" value="IscX-like"/>
    <property type="match status" value="1"/>
</dbReference>
<evidence type="ECO:0000313" key="1">
    <source>
        <dbReference type="EMBL" id="ANX02753.1"/>
    </source>
</evidence>
<protein>
    <submittedName>
        <fullName evidence="1">Fe-S assembly protein IscX</fullName>
    </submittedName>
</protein>
<sequence length="64" mass="7259">MKWTDSQALAEALAELYPQVDPATVRFTDLRAWVLALPGFDDAPERCGERILEALQQAWIAERD</sequence>
<dbReference type="InParanoid" id="A0A1B1YPN9"/>
<dbReference type="FunCoup" id="A0A1B1YPN9">
    <property type="interactions" value="12"/>
</dbReference>
<dbReference type="NCBIfam" id="TIGR03412">
    <property type="entry name" value="iscX_yfhJ"/>
    <property type="match status" value="1"/>
</dbReference>
<dbReference type="OrthoDB" id="9800346at2"/>
<name>A0A1B1YPN9_9GAMM</name>
<dbReference type="GO" id="GO:0005829">
    <property type="term" value="C:cytosol"/>
    <property type="evidence" value="ECO:0007669"/>
    <property type="project" value="TreeGrafter"/>
</dbReference>
<dbReference type="InterPro" id="IPR036762">
    <property type="entry name" value="IscX-like_sf"/>
</dbReference>
<dbReference type="EMBL" id="CP014671">
    <property type="protein sequence ID" value="ANX02753.1"/>
    <property type="molecule type" value="Genomic_DNA"/>
</dbReference>
<reference evidence="2" key="1">
    <citation type="submission" date="2016-03" db="EMBL/GenBank/DDBJ databases">
        <title>Complete genome sequence of Solimmundus cernigliae, representing a novel lineage of polycyclic aromatic hydrocarbon degraders within the Gammaproteobacteria.</title>
        <authorList>
            <person name="Singleton D.R."/>
            <person name="Dickey A.N."/>
            <person name="Scholl E.H."/>
            <person name="Wright F.A."/>
            <person name="Aitken M.D."/>
        </authorList>
    </citation>
    <scope>NUCLEOTIDE SEQUENCE [LARGE SCALE GENOMIC DNA]</scope>
    <source>
        <strain evidence="2">TR3.2</strain>
    </source>
</reference>
<dbReference type="PIRSF" id="PIRSF039003">
    <property type="entry name" value="IscX"/>
    <property type="match status" value="1"/>
</dbReference>
<dbReference type="InterPro" id="IPR007479">
    <property type="entry name" value="ISC_FeS_clus_asmbl_IscsX"/>
</dbReference>
<dbReference type="KEGG" id="gbi:PG2T_00100"/>
<dbReference type="Pfam" id="PF04384">
    <property type="entry name" value="Fe-S_assembly"/>
    <property type="match status" value="1"/>
</dbReference>
<dbReference type="Proteomes" id="UP000092952">
    <property type="component" value="Chromosome"/>
</dbReference>
<dbReference type="GO" id="GO:0008198">
    <property type="term" value="F:ferrous iron binding"/>
    <property type="evidence" value="ECO:0007669"/>
    <property type="project" value="TreeGrafter"/>
</dbReference>
<keyword evidence="2" id="KW-1185">Reference proteome</keyword>
<organism evidence="1 2">
    <name type="scientific">Immundisolibacter cernigliae</name>
    <dbReference type="NCBI Taxonomy" id="1810504"/>
    <lineage>
        <taxon>Bacteria</taxon>
        <taxon>Pseudomonadati</taxon>
        <taxon>Pseudomonadota</taxon>
        <taxon>Gammaproteobacteria</taxon>
        <taxon>Immundisolibacterales</taxon>
        <taxon>Immundisolibacteraceae</taxon>
        <taxon>Immundisolibacter</taxon>
    </lineage>
</organism>
<dbReference type="PANTHER" id="PTHR37532:SF1">
    <property type="entry name" value="PROTEIN ISCX"/>
    <property type="match status" value="1"/>
</dbReference>
<dbReference type="PANTHER" id="PTHR37532">
    <property type="entry name" value="PROTEIN ISCX"/>
    <property type="match status" value="1"/>
</dbReference>
<gene>
    <name evidence="1" type="ORF">PG2T_00100</name>
</gene>
<dbReference type="AlphaFoldDB" id="A0A1B1YPN9"/>
<accession>A0A1B1YPN9</accession>
<proteinExistence type="predicted"/>
<dbReference type="GO" id="GO:0016226">
    <property type="term" value="P:iron-sulfur cluster assembly"/>
    <property type="evidence" value="ECO:0007669"/>
    <property type="project" value="UniProtKB-UniRule"/>
</dbReference>
<dbReference type="RefSeq" id="WP_068802268.1">
    <property type="nucleotide sequence ID" value="NZ_CP014671.1"/>
</dbReference>
<dbReference type="STRING" id="1810504.PG2T_00100"/>
<evidence type="ECO:0000313" key="2">
    <source>
        <dbReference type="Proteomes" id="UP000092952"/>
    </source>
</evidence>
<dbReference type="SUPFAM" id="SSF140319">
    <property type="entry name" value="IscX-like"/>
    <property type="match status" value="1"/>
</dbReference>